<evidence type="ECO:0000256" key="1">
    <source>
        <dbReference type="SAM" id="MobiDB-lite"/>
    </source>
</evidence>
<dbReference type="Proteomes" id="UP001174694">
    <property type="component" value="Unassembled WGS sequence"/>
</dbReference>
<organism evidence="2 3">
    <name type="scientific">Pleurostoma richardsiae</name>
    <dbReference type="NCBI Taxonomy" id="41990"/>
    <lineage>
        <taxon>Eukaryota</taxon>
        <taxon>Fungi</taxon>
        <taxon>Dikarya</taxon>
        <taxon>Ascomycota</taxon>
        <taxon>Pezizomycotina</taxon>
        <taxon>Sordariomycetes</taxon>
        <taxon>Sordariomycetidae</taxon>
        <taxon>Calosphaeriales</taxon>
        <taxon>Pleurostomataceae</taxon>
        <taxon>Pleurostoma</taxon>
    </lineage>
</organism>
<name>A0AA38SE16_9PEZI</name>
<feature type="region of interest" description="Disordered" evidence="1">
    <location>
        <begin position="234"/>
        <end position="289"/>
    </location>
</feature>
<protein>
    <submittedName>
        <fullName evidence="2">Zinc finger protein RME1</fullName>
    </submittedName>
</protein>
<accession>A0AA38SE16</accession>
<reference evidence="2" key="1">
    <citation type="submission" date="2022-07" db="EMBL/GenBank/DDBJ databases">
        <title>Fungi with potential for degradation of polypropylene.</title>
        <authorList>
            <person name="Gostincar C."/>
        </authorList>
    </citation>
    <scope>NUCLEOTIDE SEQUENCE</scope>
    <source>
        <strain evidence="2">EXF-13308</strain>
    </source>
</reference>
<gene>
    <name evidence="2" type="ORF">NKR23_g699</name>
</gene>
<dbReference type="EMBL" id="JANBVO010000001">
    <property type="protein sequence ID" value="KAJ9157936.1"/>
    <property type="molecule type" value="Genomic_DNA"/>
</dbReference>
<dbReference type="PANTHER" id="PTHR42031:SF1">
    <property type="entry name" value="KEY LIME PATHOGENICITY PROTEIN"/>
    <property type="match status" value="1"/>
</dbReference>
<comment type="caution">
    <text evidence="2">The sequence shown here is derived from an EMBL/GenBank/DDBJ whole genome shotgun (WGS) entry which is preliminary data.</text>
</comment>
<keyword evidence="3" id="KW-1185">Reference proteome</keyword>
<evidence type="ECO:0000313" key="3">
    <source>
        <dbReference type="Proteomes" id="UP001174694"/>
    </source>
</evidence>
<evidence type="ECO:0000313" key="2">
    <source>
        <dbReference type="EMBL" id="KAJ9157936.1"/>
    </source>
</evidence>
<dbReference type="AlphaFoldDB" id="A0AA38SE16"/>
<feature type="compositionally biased region" description="Pro residues" evidence="1">
    <location>
        <begin position="240"/>
        <end position="249"/>
    </location>
</feature>
<sequence>MAAESLVGHGLDRGASVTAGYDPSLDPAIKALLDQQADIQAKLAALLPQKYGPNINVELDMLRHKFRVLRTYAEDNHLTDKITVLSEIEEARSLQYQCECIESTCLDQGLDLPDAKVIEATGIYHQGEAPIGFATWFDKNLQHYDPVSRAWRLKDSLPLAFRSSHSFKCWDDRCMHYVYGFPNQEERDQHVREHVVPTKRDSGLSVGSTPPFIFPDQPGHRQYSLDYSKQASSMYLPRPGVNPPPPPPSSAGLSRDNRDSLRSYSFVSEHPGNQPRGSVDSEVDPLLPPLKRSRVGQSRLESIEELRLLRDIGPCLRCKILKKGCDSHDPCSLCPDQASSADNDYWKVLGCHRGPLASFAEVMIPPSIAPLQGHTPMASPLAQRRNMNEFLDRTYPISLEQARMVKAQLDFDDGFWWTEDLANLPPANPTVASFSHEPVEMPPPILRVLAASWNMTATAYNFWHLLKLSAARPFDTRRDKSLASSSAV</sequence>
<proteinExistence type="predicted"/>
<dbReference type="PANTHER" id="PTHR42031">
    <property type="entry name" value="KEY LIME PATHOGENICITY PROTEIN"/>
    <property type="match status" value="1"/>
</dbReference>
<feature type="compositionally biased region" description="Basic and acidic residues" evidence="1">
    <location>
        <begin position="190"/>
        <end position="202"/>
    </location>
</feature>
<feature type="region of interest" description="Disordered" evidence="1">
    <location>
        <begin position="190"/>
        <end position="217"/>
    </location>
</feature>